<dbReference type="FunFam" id="3.40.640.10:FF:000004">
    <property type="entry name" value="Acetylornithine aminotransferase"/>
    <property type="match status" value="1"/>
</dbReference>
<dbReference type="GO" id="GO:0005737">
    <property type="term" value="C:cytoplasm"/>
    <property type="evidence" value="ECO:0007669"/>
    <property type="project" value="UniProtKB-SubCell"/>
</dbReference>
<feature type="binding site" evidence="5">
    <location>
        <position position="278"/>
    </location>
    <ligand>
        <name>pyridoxal 5'-phosphate</name>
        <dbReference type="ChEBI" id="CHEBI:597326"/>
    </ligand>
</feature>
<protein>
    <recommendedName>
        <fullName evidence="5">Acetylornithine aminotransferase</fullName>
        <shortName evidence="5">ACOAT</shortName>
        <ecNumber evidence="5">2.6.1.11</ecNumber>
    </recommendedName>
</protein>
<dbReference type="InterPro" id="IPR049704">
    <property type="entry name" value="Aminotrans_3_PPA_site"/>
</dbReference>
<feature type="binding site" evidence="5">
    <location>
        <begin position="220"/>
        <end position="223"/>
    </location>
    <ligand>
        <name>pyridoxal 5'-phosphate</name>
        <dbReference type="ChEBI" id="CHEBI:597326"/>
    </ligand>
</feature>
<dbReference type="GO" id="GO:0030170">
    <property type="term" value="F:pyridoxal phosphate binding"/>
    <property type="evidence" value="ECO:0007669"/>
    <property type="project" value="InterPro"/>
</dbReference>
<evidence type="ECO:0000256" key="1">
    <source>
        <dbReference type="ARBA" id="ARBA00022576"/>
    </source>
</evidence>
<comment type="catalytic activity">
    <reaction evidence="5">
        <text>N(2)-acetyl-L-ornithine + 2-oxoglutarate = N-acetyl-L-glutamate 5-semialdehyde + L-glutamate</text>
        <dbReference type="Rhea" id="RHEA:18049"/>
        <dbReference type="ChEBI" id="CHEBI:16810"/>
        <dbReference type="ChEBI" id="CHEBI:29123"/>
        <dbReference type="ChEBI" id="CHEBI:29985"/>
        <dbReference type="ChEBI" id="CHEBI:57805"/>
        <dbReference type="EC" id="2.6.1.11"/>
    </reaction>
</comment>
<dbReference type="HAMAP" id="MF_01107">
    <property type="entry name" value="ArgD_aminotrans_3"/>
    <property type="match status" value="1"/>
</dbReference>
<dbReference type="NCBIfam" id="NF002797">
    <property type="entry name" value="PRK02936.1"/>
    <property type="match status" value="1"/>
</dbReference>
<keyword evidence="5" id="KW-0963">Cytoplasm</keyword>
<dbReference type="GO" id="GO:0003992">
    <property type="term" value="F:N2-acetyl-L-ornithine:2-oxoglutarate 5-aminotransferase activity"/>
    <property type="evidence" value="ECO:0007669"/>
    <property type="project" value="UniProtKB-UniRule"/>
</dbReference>
<comment type="pathway">
    <text evidence="5">Amino-acid biosynthesis; L-arginine biosynthesis; N(2)-acetyl-L-ornithine from L-glutamate: step 4/4.</text>
</comment>
<feature type="binding site" evidence="5">
    <location>
        <position position="138"/>
    </location>
    <ligand>
        <name>N(2)-acetyl-L-ornithine</name>
        <dbReference type="ChEBI" id="CHEBI:57805"/>
    </ligand>
</feature>
<dbReference type="GO" id="GO:0006526">
    <property type="term" value="P:L-arginine biosynthetic process"/>
    <property type="evidence" value="ECO:0007669"/>
    <property type="project" value="UniProtKB-UniRule"/>
</dbReference>
<evidence type="ECO:0000256" key="3">
    <source>
        <dbReference type="ARBA" id="ARBA00022679"/>
    </source>
</evidence>
<dbReference type="EC" id="2.6.1.11" evidence="5"/>
<comment type="miscellaneous">
    <text evidence="5">May also have succinyldiaminopimelate aminotransferase activity, thus carrying out the corresponding step in lysine biosynthesis.</text>
</comment>
<dbReference type="InterPro" id="IPR015422">
    <property type="entry name" value="PyrdxlP-dep_Trfase_small"/>
</dbReference>
<gene>
    <name evidence="5" type="primary">argD</name>
    <name evidence="6" type="ORF">CWR45_07150</name>
</gene>
<comment type="cofactor">
    <cofactor evidence="5">
        <name>pyridoxal 5'-phosphate</name>
        <dbReference type="ChEBI" id="CHEBI:597326"/>
    </cofactor>
    <text evidence="5">Binds 1 pyridoxal phosphate per subunit.</text>
</comment>
<comment type="similarity">
    <text evidence="5">Belongs to the class-III pyridoxal-phosphate-dependent aminotransferase family. ArgD subfamily.</text>
</comment>
<keyword evidence="4 5" id="KW-0663">Pyridoxal phosphate</keyword>
<dbReference type="SUPFAM" id="SSF53383">
    <property type="entry name" value="PLP-dependent transferases"/>
    <property type="match status" value="1"/>
</dbReference>
<dbReference type="UniPathway" id="UPA00068">
    <property type="reaction ID" value="UER00109"/>
</dbReference>
<feature type="modified residue" description="N6-(pyridoxal phosphate)lysine" evidence="5">
    <location>
        <position position="249"/>
    </location>
</feature>
<dbReference type="Gene3D" id="3.40.640.10">
    <property type="entry name" value="Type I PLP-dependent aspartate aminotransferase-like (Major domain)"/>
    <property type="match status" value="1"/>
</dbReference>
<dbReference type="Pfam" id="PF00202">
    <property type="entry name" value="Aminotran_3"/>
    <property type="match status" value="1"/>
</dbReference>
<dbReference type="GO" id="GO:0042802">
    <property type="term" value="F:identical protein binding"/>
    <property type="evidence" value="ECO:0007669"/>
    <property type="project" value="TreeGrafter"/>
</dbReference>
<dbReference type="CDD" id="cd00610">
    <property type="entry name" value="OAT_like"/>
    <property type="match status" value="1"/>
</dbReference>
<comment type="subunit">
    <text evidence="5">Homodimer.</text>
</comment>
<name>A0A3D8PVQ5_9BACI</name>
<keyword evidence="5" id="KW-0055">Arginine biosynthesis</keyword>
<dbReference type="PIRSF" id="PIRSF000521">
    <property type="entry name" value="Transaminase_4ab_Lys_Orn"/>
    <property type="match status" value="1"/>
</dbReference>
<feature type="binding site" evidence="5">
    <location>
        <position position="135"/>
    </location>
    <ligand>
        <name>pyridoxal 5'-phosphate</name>
        <dbReference type="ChEBI" id="CHEBI:597326"/>
    </ligand>
</feature>
<sequence>MSEALAETSAIMNTYNRFPLKIVRGKGSYVWADNDAKYLDYTSGIATCNLGHVPELVQTKVKDQLDLLWHCSNLYDIPAQQELAQLLVDNSCFDKAFFCNSGAEANEAAIKIAKKYAKDHGNEERVEIITFTDSFHGRTGTTMAATAQAKIHQGFTPLTPGFRYLSLNNPDVLEIIDNGKTTAVLLELVQGEGGVNPVDIAWIKQLETICKQHDILLMVDEIQTGIARTGSLFAYEQFGIEPDVMTLAKGLGSGIAIGAMVVKETVAASFQPGTHGSTFGGNPIAMTAGLATLETILEAGFLANVRRKSEWLISSLKKLQMSYSSIEEIRGIGLLIGVQMTEDAGSWIAKFREKGILVLSAGSNVIRILPPLTTTNEELEQFITVFQELLIENESKNEDKL</sequence>
<comment type="caution">
    <text evidence="6">The sequence shown here is derived from an EMBL/GenBank/DDBJ whole genome shotgun (WGS) entry which is preliminary data.</text>
</comment>
<evidence type="ECO:0000313" key="7">
    <source>
        <dbReference type="Proteomes" id="UP000256520"/>
    </source>
</evidence>
<dbReference type="RefSeq" id="WP_115749180.1">
    <property type="nucleotide sequence ID" value="NZ_PIOD01000006.1"/>
</dbReference>
<keyword evidence="7" id="KW-1185">Reference proteome</keyword>
<accession>A0A3D8PVQ5</accession>
<dbReference type="AlphaFoldDB" id="A0A3D8PVQ5"/>
<evidence type="ECO:0000256" key="5">
    <source>
        <dbReference type="HAMAP-Rule" id="MF_01107"/>
    </source>
</evidence>
<dbReference type="InterPro" id="IPR004636">
    <property type="entry name" value="AcOrn/SuccOrn_fam"/>
</dbReference>
<dbReference type="NCBIfam" id="NF002325">
    <property type="entry name" value="PRK01278.1"/>
    <property type="match status" value="1"/>
</dbReference>
<dbReference type="PROSITE" id="PS00600">
    <property type="entry name" value="AA_TRANSFER_CLASS_3"/>
    <property type="match status" value="1"/>
</dbReference>
<keyword evidence="1 5" id="KW-0032">Aminotransferase</keyword>
<evidence type="ECO:0000256" key="4">
    <source>
        <dbReference type="ARBA" id="ARBA00022898"/>
    </source>
</evidence>
<evidence type="ECO:0000313" key="6">
    <source>
        <dbReference type="EMBL" id="RDW19832.1"/>
    </source>
</evidence>
<dbReference type="InterPro" id="IPR050103">
    <property type="entry name" value="Class-III_PLP-dep_AT"/>
</dbReference>
<dbReference type="PANTHER" id="PTHR11986">
    <property type="entry name" value="AMINOTRANSFERASE CLASS III"/>
    <property type="match status" value="1"/>
</dbReference>
<keyword evidence="3 5" id="KW-0808">Transferase</keyword>
<dbReference type="OrthoDB" id="9807885at2"/>
<proteinExistence type="inferred from homology"/>
<feature type="binding site" evidence="5">
    <location>
        <position position="277"/>
    </location>
    <ligand>
        <name>N(2)-acetyl-L-ornithine</name>
        <dbReference type="ChEBI" id="CHEBI:57805"/>
    </ligand>
</feature>
<dbReference type="Proteomes" id="UP000256520">
    <property type="component" value="Unassembled WGS sequence"/>
</dbReference>
<dbReference type="PANTHER" id="PTHR11986:SF79">
    <property type="entry name" value="ACETYLORNITHINE AMINOTRANSFERASE, MITOCHONDRIAL"/>
    <property type="match status" value="1"/>
</dbReference>
<dbReference type="InterPro" id="IPR015421">
    <property type="entry name" value="PyrdxlP-dep_Trfase_major"/>
</dbReference>
<dbReference type="InterPro" id="IPR015424">
    <property type="entry name" value="PyrdxlP-dep_Trfase"/>
</dbReference>
<dbReference type="InterPro" id="IPR005814">
    <property type="entry name" value="Aminotrans_3"/>
</dbReference>
<feature type="binding site" evidence="5">
    <location>
        <begin position="102"/>
        <end position="103"/>
    </location>
    <ligand>
        <name>pyridoxal 5'-phosphate</name>
        <dbReference type="ChEBI" id="CHEBI:597326"/>
    </ligand>
</feature>
<comment type="subcellular location">
    <subcellularLocation>
        <location evidence="5">Cytoplasm</location>
    </subcellularLocation>
</comment>
<dbReference type="Gene3D" id="3.90.1150.10">
    <property type="entry name" value="Aspartate Aminotransferase, domain 1"/>
    <property type="match status" value="1"/>
</dbReference>
<reference evidence="7" key="1">
    <citation type="submission" date="2017-11" db="EMBL/GenBank/DDBJ databases">
        <authorList>
            <person name="Zhu W."/>
        </authorList>
    </citation>
    <scope>NUCLEOTIDE SEQUENCE [LARGE SCALE GENOMIC DNA]</scope>
    <source>
        <strain evidence="7">CAU 1051</strain>
    </source>
</reference>
<dbReference type="EMBL" id="PIOD01000006">
    <property type="protein sequence ID" value="RDW19832.1"/>
    <property type="molecule type" value="Genomic_DNA"/>
</dbReference>
<dbReference type="NCBIfam" id="TIGR00707">
    <property type="entry name" value="argD"/>
    <property type="match status" value="1"/>
</dbReference>
<keyword evidence="2 5" id="KW-0028">Amino-acid biosynthesis</keyword>
<organism evidence="6 7">
    <name type="scientific">Oceanobacillus chungangensis</name>
    <dbReference type="NCBI Taxonomy" id="1229152"/>
    <lineage>
        <taxon>Bacteria</taxon>
        <taxon>Bacillati</taxon>
        <taxon>Bacillota</taxon>
        <taxon>Bacilli</taxon>
        <taxon>Bacillales</taxon>
        <taxon>Bacillaceae</taxon>
        <taxon>Oceanobacillus</taxon>
    </lineage>
</organism>
<evidence type="ECO:0000256" key="2">
    <source>
        <dbReference type="ARBA" id="ARBA00022605"/>
    </source>
</evidence>